<organism evidence="4 5">
    <name type="scientific">Steinernema carpocapsae</name>
    <name type="common">Entomopathogenic nematode</name>
    <dbReference type="NCBI Taxonomy" id="34508"/>
    <lineage>
        <taxon>Eukaryota</taxon>
        <taxon>Metazoa</taxon>
        <taxon>Ecdysozoa</taxon>
        <taxon>Nematoda</taxon>
        <taxon>Chromadorea</taxon>
        <taxon>Rhabditida</taxon>
        <taxon>Tylenchina</taxon>
        <taxon>Panagrolaimomorpha</taxon>
        <taxon>Strongyloidoidea</taxon>
        <taxon>Steinernematidae</taxon>
        <taxon>Steinernema</taxon>
    </lineage>
</organism>
<dbReference type="Gene3D" id="1.10.225.10">
    <property type="entry name" value="Saposin-like"/>
    <property type="match status" value="1"/>
</dbReference>
<evidence type="ECO:0000313" key="4">
    <source>
        <dbReference type="EMBL" id="TKR68388.1"/>
    </source>
</evidence>
<comment type="caution">
    <text evidence="4">The sequence shown here is derived from an EMBL/GenBank/DDBJ whole genome shotgun (WGS) entry which is preliminary data.</text>
</comment>
<keyword evidence="1" id="KW-1015">Disulfide bond</keyword>
<feature type="domain" description="Saposin B-type" evidence="3">
    <location>
        <begin position="23"/>
        <end position="97"/>
    </location>
</feature>
<keyword evidence="2" id="KW-0732">Signal</keyword>
<sequence length="97" mass="10816">MHSVSVLVILISFVCLSYAGKHDLMQCVFCKLITESAATELNPMSAFTLMYRRCARVGLMEPVCDQFVDQNAKQIVRLARAGIPLAQTCQALNFCRD</sequence>
<reference evidence="4 5" key="2">
    <citation type="journal article" date="2019" name="G3 (Bethesda)">
        <title>Hybrid Assembly of the Genome of the Entomopathogenic Nematode Steinernema carpocapsae Identifies the X-Chromosome.</title>
        <authorList>
            <person name="Serra L."/>
            <person name="Macchietto M."/>
            <person name="Macias-Munoz A."/>
            <person name="McGill C.J."/>
            <person name="Rodriguez I.M."/>
            <person name="Rodriguez B."/>
            <person name="Murad R."/>
            <person name="Mortazavi A."/>
        </authorList>
    </citation>
    <scope>NUCLEOTIDE SEQUENCE [LARGE SCALE GENOMIC DNA]</scope>
    <source>
        <strain evidence="4 5">ALL</strain>
    </source>
</reference>
<evidence type="ECO:0000259" key="3">
    <source>
        <dbReference type="PROSITE" id="PS50015"/>
    </source>
</evidence>
<dbReference type="AlphaFoldDB" id="A0A4U5MGK7"/>
<evidence type="ECO:0000256" key="2">
    <source>
        <dbReference type="SAM" id="SignalP"/>
    </source>
</evidence>
<accession>A0A4U5MGK7</accession>
<dbReference type="Proteomes" id="UP000298663">
    <property type="component" value="Unassembled WGS sequence"/>
</dbReference>
<feature type="chain" id="PRO_5020382443" description="Saposin B-type domain-containing protein" evidence="2">
    <location>
        <begin position="20"/>
        <end position="97"/>
    </location>
</feature>
<protein>
    <recommendedName>
        <fullName evidence="3">Saposin B-type domain-containing protein</fullName>
    </recommendedName>
</protein>
<dbReference type="EMBL" id="AZBU02000008">
    <property type="protein sequence ID" value="TKR68388.1"/>
    <property type="molecule type" value="Genomic_DNA"/>
</dbReference>
<evidence type="ECO:0000256" key="1">
    <source>
        <dbReference type="ARBA" id="ARBA00023157"/>
    </source>
</evidence>
<dbReference type="InterPro" id="IPR008139">
    <property type="entry name" value="SaposinB_dom"/>
</dbReference>
<dbReference type="SUPFAM" id="SSF47862">
    <property type="entry name" value="Saposin"/>
    <property type="match status" value="1"/>
</dbReference>
<proteinExistence type="predicted"/>
<dbReference type="OrthoDB" id="5842335at2759"/>
<dbReference type="InterPro" id="IPR011001">
    <property type="entry name" value="Saposin-like"/>
</dbReference>
<gene>
    <name evidence="4" type="ORF">L596_024378</name>
</gene>
<name>A0A4U5MGK7_STECR</name>
<evidence type="ECO:0000313" key="5">
    <source>
        <dbReference type="Proteomes" id="UP000298663"/>
    </source>
</evidence>
<keyword evidence="5" id="KW-1185">Reference proteome</keyword>
<dbReference type="PROSITE" id="PS50015">
    <property type="entry name" value="SAP_B"/>
    <property type="match status" value="1"/>
</dbReference>
<feature type="signal peptide" evidence="2">
    <location>
        <begin position="1"/>
        <end position="19"/>
    </location>
</feature>
<reference evidence="4 5" key="1">
    <citation type="journal article" date="2015" name="Genome Biol.">
        <title>Comparative genomics of Steinernema reveals deeply conserved gene regulatory networks.</title>
        <authorList>
            <person name="Dillman A.R."/>
            <person name="Macchietto M."/>
            <person name="Porter C.F."/>
            <person name="Rogers A."/>
            <person name="Williams B."/>
            <person name="Antoshechkin I."/>
            <person name="Lee M.M."/>
            <person name="Goodwin Z."/>
            <person name="Lu X."/>
            <person name="Lewis E.E."/>
            <person name="Goodrich-Blair H."/>
            <person name="Stock S.P."/>
            <person name="Adams B.J."/>
            <person name="Sternberg P.W."/>
            <person name="Mortazavi A."/>
        </authorList>
    </citation>
    <scope>NUCLEOTIDE SEQUENCE [LARGE SCALE GENOMIC DNA]</scope>
    <source>
        <strain evidence="4 5">ALL</strain>
    </source>
</reference>